<sequence length="145" mass="16920">MEPNRHFYLKQIQKGLYVDVENNSIDVDAYIVLKDKTDNDWEGKQVWYFDEKEQIVNVQSGKVIGFLDHDPNTSNHYTLVQKENQQNPEFQWWYEEERMIIYSKLLGPAYNLGPHAGNAFDGAKLCMEQGTPTPGPSELFEVIYK</sequence>
<dbReference type="OrthoDB" id="2201602at2759"/>
<reference evidence="1" key="1">
    <citation type="journal article" date="2020" name="Microb. Genom.">
        <title>Genetic diversity of clinical and environmental Mucorales isolates obtained from an investigation of mucormycosis cases among solid organ transplant recipients.</title>
        <authorList>
            <person name="Nguyen M.H."/>
            <person name="Kaul D."/>
            <person name="Muto C."/>
            <person name="Cheng S.J."/>
            <person name="Richter R.A."/>
            <person name="Bruno V.M."/>
            <person name="Liu G."/>
            <person name="Beyhan S."/>
            <person name="Sundermann A.J."/>
            <person name="Mounaud S."/>
            <person name="Pasculle A.W."/>
            <person name="Nierman W.C."/>
            <person name="Driscoll E."/>
            <person name="Cumbie R."/>
            <person name="Clancy C.J."/>
            <person name="Dupont C.L."/>
        </authorList>
    </citation>
    <scope>NUCLEOTIDE SEQUENCE</scope>
    <source>
        <strain evidence="1">GL11</strain>
    </source>
</reference>
<accession>A0A9P6XJY0</accession>
<protein>
    <recommendedName>
        <fullName evidence="3">Ricin B lectin domain-containing protein</fullName>
    </recommendedName>
</protein>
<evidence type="ECO:0000313" key="1">
    <source>
        <dbReference type="EMBL" id="KAG1315593.1"/>
    </source>
</evidence>
<dbReference type="EMBL" id="JAANQT010000033">
    <property type="protein sequence ID" value="KAG1315593.1"/>
    <property type="molecule type" value="Genomic_DNA"/>
</dbReference>
<evidence type="ECO:0008006" key="3">
    <source>
        <dbReference type="Google" id="ProtNLM"/>
    </source>
</evidence>
<dbReference type="Proteomes" id="UP000716291">
    <property type="component" value="Unassembled WGS sequence"/>
</dbReference>
<proteinExistence type="predicted"/>
<dbReference type="AlphaFoldDB" id="A0A9P6XJY0"/>
<comment type="caution">
    <text evidence="1">The sequence shown here is derived from an EMBL/GenBank/DDBJ whole genome shotgun (WGS) entry which is preliminary data.</text>
</comment>
<evidence type="ECO:0000313" key="2">
    <source>
        <dbReference type="Proteomes" id="UP000716291"/>
    </source>
</evidence>
<dbReference type="Gene3D" id="2.80.10.50">
    <property type="match status" value="1"/>
</dbReference>
<dbReference type="InterPro" id="IPR035992">
    <property type="entry name" value="Ricin_B-like_lectins"/>
</dbReference>
<keyword evidence="2" id="KW-1185">Reference proteome</keyword>
<gene>
    <name evidence="1" type="ORF">G6F64_000532</name>
</gene>
<name>A0A9P6XJY0_RHIOR</name>
<dbReference type="SUPFAM" id="SSF50370">
    <property type="entry name" value="Ricin B-like lectins"/>
    <property type="match status" value="1"/>
</dbReference>
<organism evidence="1 2">
    <name type="scientific">Rhizopus oryzae</name>
    <name type="common">Mucormycosis agent</name>
    <name type="synonym">Rhizopus arrhizus var. delemar</name>
    <dbReference type="NCBI Taxonomy" id="64495"/>
    <lineage>
        <taxon>Eukaryota</taxon>
        <taxon>Fungi</taxon>
        <taxon>Fungi incertae sedis</taxon>
        <taxon>Mucoromycota</taxon>
        <taxon>Mucoromycotina</taxon>
        <taxon>Mucoromycetes</taxon>
        <taxon>Mucorales</taxon>
        <taxon>Mucorineae</taxon>
        <taxon>Rhizopodaceae</taxon>
        <taxon>Rhizopus</taxon>
    </lineage>
</organism>